<evidence type="ECO:0008006" key="4">
    <source>
        <dbReference type="Google" id="ProtNLM"/>
    </source>
</evidence>
<reference evidence="3" key="1">
    <citation type="journal article" date="2019" name="Int. J. Syst. Evol. Microbiol.">
        <title>The Global Catalogue of Microorganisms (GCM) 10K type strain sequencing project: providing services to taxonomists for standard genome sequencing and annotation.</title>
        <authorList>
            <consortium name="The Broad Institute Genomics Platform"/>
            <consortium name="The Broad Institute Genome Sequencing Center for Infectious Disease"/>
            <person name="Wu L."/>
            <person name="Ma J."/>
        </authorList>
    </citation>
    <scope>NUCLEOTIDE SEQUENCE [LARGE SCALE GENOMIC DNA]</scope>
    <source>
        <strain evidence="3">CECT 7956</strain>
    </source>
</reference>
<feature type="chain" id="PRO_5045062104" description="Tetratricopeptide repeat protein" evidence="1">
    <location>
        <begin position="21"/>
        <end position="212"/>
    </location>
</feature>
<comment type="caution">
    <text evidence="2">The sequence shown here is derived from an EMBL/GenBank/DDBJ whole genome shotgun (WGS) entry which is preliminary data.</text>
</comment>
<organism evidence="2 3">
    <name type="scientific">Lacihabitans lacunae</name>
    <dbReference type="NCBI Taxonomy" id="1028214"/>
    <lineage>
        <taxon>Bacteria</taxon>
        <taxon>Pseudomonadati</taxon>
        <taxon>Bacteroidota</taxon>
        <taxon>Cytophagia</taxon>
        <taxon>Cytophagales</taxon>
        <taxon>Leadbetterellaceae</taxon>
        <taxon>Lacihabitans</taxon>
    </lineage>
</organism>
<evidence type="ECO:0000313" key="3">
    <source>
        <dbReference type="Proteomes" id="UP001595616"/>
    </source>
</evidence>
<evidence type="ECO:0000313" key="2">
    <source>
        <dbReference type="EMBL" id="MFC3810902.1"/>
    </source>
</evidence>
<keyword evidence="3" id="KW-1185">Reference proteome</keyword>
<gene>
    <name evidence="2" type="ORF">ACFOOI_09580</name>
</gene>
<keyword evidence="1" id="KW-0732">Signal</keyword>
<feature type="signal peptide" evidence="1">
    <location>
        <begin position="1"/>
        <end position="20"/>
    </location>
</feature>
<dbReference type="Proteomes" id="UP001595616">
    <property type="component" value="Unassembled WGS sequence"/>
</dbReference>
<accession>A0ABV7YVM1</accession>
<dbReference type="RefSeq" id="WP_379837419.1">
    <property type="nucleotide sequence ID" value="NZ_JBHRYQ010000001.1"/>
</dbReference>
<sequence>MKKVFIIAAMCFLSQSVVFAQKPAYEKAMTSLVAEMQTASYEAPLQGTVNKLERIAAAEPTEWLPNYWVAFGYISDSFKKATPGEKDQVLDLAEKALNKAKALVENDELEVLTAQYASARMSVSPMDRWQTYGAKYSEAIEKATKLNPENPRIYYLQGTNMFYTPENFGGGKAKAKPFFEKALMKFEAFKSQSNLHPNWGKVESNYFLEQCK</sequence>
<proteinExistence type="predicted"/>
<protein>
    <recommendedName>
        <fullName evidence="4">Tetratricopeptide repeat protein</fullName>
    </recommendedName>
</protein>
<dbReference type="EMBL" id="JBHRYQ010000001">
    <property type="protein sequence ID" value="MFC3810902.1"/>
    <property type="molecule type" value="Genomic_DNA"/>
</dbReference>
<name>A0ABV7YVM1_9BACT</name>
<evidence type="ECO:0000256" key="1">
    <source>
        <dbReference type="SAM" id="SignalP"/>
    </source>
</evidence>